<proteinExistence type="predicted"/>
<feature type="transmembrane region" description="Helical" evidence="6">
    <location>
        <begin position="258"/>
        <end position="277"/>
    </location>
</feature>
<evidence type="ECO:0000256" key="2">
    <source>
        <dbReference type="ARBA" id="ARBA00022475"/>
    </source>
</evidence>
<evidence type="ECO:0000256" key="1">
    <source>
        <dbReference type="ARBA" id="ARBA00004651"/>
    </source>
</evidence>
<dbReference type="OrthoDB" id="9775268at2"/>
<feature type="transmembrane region" description="Helical" evidence="6">
    <location>
        <begin position="378"/>
        <end position="399"/>
    </location>
</feature>
<dbReference type="SUPFAM" id="SSF103473">
    <property type="entry name" value="MFS general substrate transporter"/>
    <property type="match status" value="1"/>
</dbReference>
<dbReference type="Gene3D" id="1.20.1250.20">
    <property type="entry name" value="MFS general substrate transporter like domains"/>
    <property type="match status" value="1"/>
</dbReference>
<dbReference type="GO" id="GO:0005886">
    <property type="term" value="C:plasma membrane"/>
    <property type="evidence" value="ECO:0007669"/>
    <property type="project" value="UniProtKB-SubCell"/>
</dbReference>
<evidence type="ECO:0000256" key="6">
    <source>
        <dbReference type="SAM" id="Phobius"/>
    </source>
</evidence>
<comment type="subcellular location">
    <subcellularLocation>
        <location evidence="1">Cell membrane</location>
        <topology evidence="1">Multi-pass membrane protein</topology>
    </subcellularLocation>
</comment>
<dbReference type="RefSeq" id="WP_014452639.1">
    <property type="nucleotide sequence ID" value="NC_017096.1"/>
</dbReference>
<dbReference type="AlphaFoldDB" id="A0A7U6GD77"/>
<dbReference type="KEGG" id="cex:CSE_01050"/>
<evidence type="ECO:0000256" key="4">
    <source>
        <dbReference type="ARBA" id="ARBA00022989"/>
    </source>
</evidence>
<feature type="transmembrane region" description="Helical" evidence="6">
    <location>
        <begin position="107"/>
        <end position="132"/>
    </location>
</feature>
<accession>A0A7U6GD77</accession>
<evidence type="ECO:0000259" key="7">
    <source>
        <dbReference type="PROSITE" id="PS50850"/>
    </source>
</evidence>
<dbReference type="GO" id="GO:0022857">
    <property type="term" value="F:transmembrane transporter activity"/>
    <property type="evidence" value="ECO:0007669"/>
    <property type="project" value="InterPro"/>
</dbReference>
<feature type="domain" description="Major facilitator superfamily (MFS) profile" evidence="7">
    <location>
        <begin position="10"/>
        <end position="401"/>
    </location>
</feature>
<sequence>MKYRLLKERSFFLYVFGQTVSVLGDGLYLIAIMWLILKITNNKGLAVGGAFSVFSIGELISGFIAGPIADNFNKKKILIFTDFLRAIIVFLLYFLDTLNLINMFEIVLILFILSLLSPIFSTTQFTLIPLLVEKDELLEANGILTGFTRISQILAPSLGGILVALLGYSTCFLIDAISFLVSITTIIFIRLKTSQVKEKATNTVFSLLESFKEGYKFLLSSKFLMVLSSYALIVNLLGGALQPLIPIFSEKYNFGSQGYGYMMSAFSLGFLVLSLSTEFLPKKVSETHLMLYGLTLTSISLVLCGVFKELIPILILFFIIGLGNGLTNLPISALFQQTVKIELLGVVTSFVFTIAQALQPVSMVVSGYLTEKLSVSSLFIFIGLFALLTSLAGFAIPAFKTSPNVTESKLIRSD</sequence>
<feature type="transmembrane region" description="Helical" evidence="6">
    <location>
        <begin position="12"/>
        <end position="37"/>
    </location>
</feature>
<feature type="transmembrane region" description="Helical" evidence="6">
    <location>
        <begin position="341"/>
        <end position="358"/>
    </location>
</feature>
<keyword evidence="2" id="KW-1003">Cell membrane</keyword>
<evidence type="ECO:0000256" key="5">
    <source>
        <dbReference type="ARBA" id="ARBA00023136"/>
    </source>
</evidence>
<protein>
    <submittedName>
        <fullName evidence="8">Major facilitator superfamily protein</fullName>
    </submittedName>
</protein>
<feature type="transmembrane region" description="Helical" evidence="6">
    <location>
        <begin position="77"/>
        <end position="95"/>
    </location>
</feature>
<dbReference type="Proteomes" id="UP000004793">
    <property type="component" value="Chromosome"/>
</dbReference>
<dbReference type="PRINTS" id="PR01988">
    <property type="entry name" value="EXPORTERBACE"/>
</dbReference>
<dbReference type="PROSITE" id="PS50850">
    <property type="entry name" value="MFS"/>
    <property type="match status" value="1"/>
</dbReference>
<name>A0A7U6GD77_CALEA</name>
<dbReference type="InterPro" id="IPR036259">
    <property type="entry name" value="MFS_trans_sf"/>
</dbReference>
<dbReference type="InterPro" id="IPR022324">
    <property type="entry name" value="Bacilysin_exporter_BacE_put"/>
</dbReference>
<evidence type="ECO:0000313" key="8">
    <source>
        <dbReference type="EMBL" id="BAL80231.1"/>
    </source>
</evidence>
<evidence type="ECO:0000256" key="3">
    <source>
        <dbReference type="ARBA" id="ARBA00022692"/>
    </source>
</evidence>
<feature type="transmembrane region" description="Helical" evidence="6">
    <location>
        <begin position="217"/>
        <end position="238"/>
    </location>
</feature>
<dbReference type="InterPro" id="IPR011701">
    <property type="entry name" value="MFS"/>
</dbReference>
<dbReference type="EMBL" id="AP012051">
    <property type="protein sequence ID" value="BAL80231.1"/>
    <property type="molecule type" value="Genomic_DNA"/>
</dbReference>
<dbReference type="CDD" id="cd06173">
    <property type="entry name" value="MFS_MefA_like"/>
    <property type="match status" value="1"/>
</dbReference>
<gene>
    <name evidence="8" type="ordered locus">CSE_01050</name>
</gene>
<dbReference type="InterPro" id="IPR020846">
    <property type="entry name" value="MFS_dom"/>
</dbReference>
<organism evidence="8 9">
    <name type="scientific">Caldisericum exile (strain DSM 21853 / NBRC 104410 / AZM16c01)</name>
    <dbReference type="NCBI Taxonomy" id="511051"/>
    <lineage>
        <taxon>Bacteria</taxon>
        <taxon>Pseudomonadati</taxon>
        <taxon>Caldisericota/Cryosericota group</taxon>
        <taxon>Caldisericota</taxon>
        <taxon>Caldisericia</taxon>
        <taxon>Caldisericales</taxon>
        <taxon>Caldisericaceae</taxon>
        <taxon>Caldisericum</taxon>
    </lineage>
</organism>
<keyword evidence="3 6" id="KW-0812">Transmembrane</keyword>
<dbReference type="PANTHER" id="PTHR23513:SF6">
    <property type="entry name" value="MAJOR FACILITATOR SUPERFAMILY ASSOCIATED DOMAIN-CONTAINING PROTEIN"/>
    <property type="match status" value="1"/>
</dbReference>
<dbReference type="PANTHER" id="PTHR23513">
    <property type="entry name" value="INTEGRAL MEMBRANE EFFLUX PROTEIN-RELATED"/>
    <property type="match status" value="1"/>
</dbReference>
<keyword evidence="5 6" id="KW-0472">Membrane</keyword>
<dbReference type="Pfam" id="PF07690">
    <property type="entry name" value="MFS_1"/>
    <property type="match status" value="1"/>
</dbReference>
<feature type="transmembrane region" description="Helical" evidence="6">
    <location>
        <begin position="43"/>
        <end position="65"/>
    </location>
</feature>
<keyword evidence="9" id="KW-1185">Reference proteome</keyword>
<feature type="transmembrane region" description="Helical" evidence="6">
    <location>
        <begin position="172"/>
        <end position="191"/>
    </location>
</feature>
<keyword evidence="4 6" id="KW-1133">Transmembrane helix</keyword>
<evidence type="ECO:0000313" key="9">
    <source>
        <dbReference type="Proteomes" id="UP000004793"/>
    </source>
</evidence>
<reference evidence="8 9" key="1">
    <citation type="submission" date="2011-01" db="EMBL/GenBank/DDBJ databases">
        <title>Whole genome sequence of Caldisericum exile AZM16c01.</title>
        <authorList>
            <person name="Narita-Yamada S."/>
            <person name="Kawakoshi A."/>
            <person name="Nakamura S."/>
            <person name="Sasagawa M."/>
            <person name="Fukada J."/>
            <person name="Sekine M."/>
            <person name="Kato Y."/>
            <person name="Fukai R."/>
            <person name="Sasaki K."/>
            <person name="Hanamaki A."/>
            <person name="Narita H."/>
            <person name="Konno Y."/>
            <person name="Mori K."/>
            <person name="Yamazaki S."/>
            <person name="Suzuki K."/>
            <person name="Fujita N."/>
        </authorList>
    </citation>
    <scope>NUCLEOTIDE SEQUENCE [LARGE SCALE GENOMIC DNA]</scope>
    <source>
        <strain evidence="9">DSM 21853 / NBRC 104410 / AZM16c01</strain>
    </source>
</reference>